<dbReference type="Pfam" id="PF00005">
    <property type="entry name" value="ABC_tran"/>
    <property type="match status" value="1"/>
</dbReference>
<keyword evidence="2" id="KW-0813">Transport</keyword>
<dbReference type="GO" id="GO:0015807">
    <property type="term" value="P:L-amino acid transport"/>
    <property type="evidence" value="ECO:0007669"/>
    <property type="project" value="TreeGrafter"/>
</dbReference>
<organism evidence="7 8">
    <name type="scientific">Propionibacterium cyclohexanicum</name>
    <dbReference type="NCBI Taxonomy" id="64702"/>
    <lineage>
        <taxon>Bacteria</taxon>
        <taxon>Bacillati</taxon>
        <taxon>Actinomycetota</taxon>
        <taxon>Actinomycetes</taxon>
        <taxon>Propionibacteriales</taxon>
        <taxon>Propionibacteriaceae</taxon>
        <taxon>Propionibacterium</taxon>
    </lineage>
</organism>
<dbReference type="InterPro" id="IPR003439">
    <property type="entry name" value="ABC_transporter-like_ATP-bd"/>
</dbReference>
<dbReference type="Gene3D" id="3.40.50.300">
    <property type="entry name" value="P-loop containing nucleotide triphosphate hydrolases"/>
    <property type="match status" value="1"/>
</dbReference>
<dbReference type="RefSeq" id="WP_091968698.1">
    <property type="nucleotide sequence ID" value="NZ_FOGZ01000008.1"/>
</dbReference>
<dbReference type="EMBL" id="FOGZ01000008">
    <property type="protein sequence ID" value="SER73451.1"/>
    <property type="molecule type" value="Genomic_DNA"/>
</dbReference>
<dbReference type="AlphaFoldDB" id="A0A1H9RKR5"/>
<accession>A0A1H9RKR5</accession>
<evidence type="ECO:0000313" key="7">
    <source>
        <dbReference type="EMBL" id="SER73451.1"/>
    </source>
</evidence>
<reference evidence="8" key="1">
    <citation type="submission" date="2016-10" db="EMBL/GenBank/DDBJ databases">
        <authorList>
            <person name="Varghese N."/>
            <person name="Submissions S."/>
        </authorList>
    </citation>
    <scope>NUCLEOTIDE SEQUENCE [LARGE SCALE GENOMIC DNA]</scope>
    <source>
        <strain evidence="8">DSM 16859</strain>
    </source>
</reference>
<dbReference type="InterPro" id="IPR003593">
    <property type="entry name" value="AAA+_ATPase"/>
</dbReference>
<name>A0A1H9RKR5_9ACTN</name>
<dbReference type="PANTHER" id="PTHR43820">
    <property type="entry name" value="HIGH-AFFINITY BRANCHED-CHAIN AMINO ACID TRANSPORT ATP-BINDING PROTEIN LIVF"/>
    <property type="match status" value="1"/>
</dbReference>
<feature type="domain" description="ABC transporter" evidence="6">
    <location>
        <begin position="2"/>
        <end position="229"/>
    </location>
</feature>
<evidence type="ECO:0000256" key="4">
    <source>
        <dbReference type="ARBA" id="ARBA00022840"/>
    </source>
</evidence>
<comment type="similarity">
    <text evidence="1">Belongs to the ABC transporter superfamily.</text>
</comment>
<dbReference type="OrthoDB" id="9776369at2"/>
<evidence type="ECO:0000256" key="5">
    <source>
        <dbReference type="ARBA" id="ARBA00022970"/>
    </source>
</evidence>
<evidence type="ECO:0000256" key="1">
    <source>
        <dbReference type="ARBA" id="ARBA00005417"/>
    </source>
</evidence>
<dbReference type="SUPFAM" id="SSF52540">
    <property type="entry name" value="P-loop containing nucleoside triphosphate hydrolases"/>
    <property type="match status" value="1"/>
</dbReference>
<keyword evidence="4 7" id="KW-0067">ATP-binding</keyword>
<evidence type="ECO:0000313" key="8">
    <source>
        <dbReference type="Proteomes" id="UP000198815"/>
    </source>
</evidence>
<keyword evidence="3" id="KW-0547">Nucleotide-binding</keyword>
<dbReference type="PROSITE" id="PS50893">
    <property type="entry name" value="ABC_TRANSPORTER_2"/>
    <property type="match status" value="1"/>
</dbReference>
<protein>
    <submittedName>
        <fullName evidence="7">Urea transport system ATP-binding protein</fullName>
    </submittedName>
</protein>
<sequence>MLTVEGLVAGYGRTRVLHGISMSVPDAGIVAVLGHNGAGKTTLMKTIMGLLRAQQGSIRWNDEEISRLAPNERVKRGIAYVPQGQQSFGQLTALENMELVAGSDRSRAELIDEMMDRYPDLRRYSSRRAELLSGGQRQQLAIARALLTRPRLLILDEPGEGIQPSVVADIRRTMLDLAATGIQVLLVEQQIDFAVSHCTQYVVVASGRIVDRGEGGANSVGQVRQVLTI</sequence>
<evidence type="ECO:0000256" key="2">
    <source>
        <dbReference type="ARBA" id="ARBA00022448"/>
    </source>
</evidence>
<dbReference type="InterPro" id="IPR027417">
    <property type="entry name" value="P-loop_NTPase"/>
</dbReference>
<gene>
    <name evidence="7" type="ORF">SAMN05443377_1082</name>
</gene>
<evidence type="ECO:0000256" key="3">
    <source>
        <dbReference type="ARBA" id="ARBA00022741"/>
    </source>
</evidence>
<dbReference type="CDD" id="cd03224">
    <property type="entry name" value="ABC_TM1139_LivF_branched"/>
    <property type="match status" value="1"/>
</dbReference>
<dbReference type="SMART" id="SM00382">
    <property type="entry name" value="AAA"/>
    <property type="match status" value="1"/>
</dbReference>
<dbReference type="Proteomes" id="UP000198815">
    <property type="component" value="Unassembled WGS sequence"/>
</dbReference>
<dbReference type="GO" id="GO:0005524">
    <property type="term" value="F:ATP binding"/>
    <property type="evidence" value="ECO:0007669"/>
    <property type="project" value="UniProtKB-KW"/>
</dbReference>
<keyword evidence="8" id="KW-1185">Reference proteome</keyword>
<dbReference type="GO" id="GO:0016887">
    <property type="term" value="F:ATP hydrolysis activity"/>
    <property type="evidence" value="ECO:0007669"/>
    <property type="project" value="InterPro"/>
</dbReference>
<proteinExistence type="inferred from homology"/>
<keyword evidence="5" id="KW-0029">Amino-acid transport</keyword>
<dbReference type="GO" id="GO:0015658">
    <property type="term" value="F:branched-chain amino acid transmembrane transporter activity"/>
    <property type="evidence" value="ECO:0007669"/>
    <property type="project" value="TreeGrafter"/>
</dbReference>
<dbReference type="PANTHER" id="PTHR43820:SF5">
    <property type="entry name" value="HIGH-AFFINITY BRANCHED-CHAIN AMINO ACID TRANSPORT ATP-BINDING PROTEIN"/>
    <property type="match status" value="1"/>
</dbReference>
<dbReference type="STRING" id="64702.SAMN05443377_1082"/>
<dbReference type="InterPro" id="IPR052156">
    <property type="entry name" value="BCAA_Transport_ATP-bd_LivF"/>
</dbReference>
<evidence type="ECO:0000259" key="6">
    <source>
        <dbReference type="PROSITE" id="PS50893"/>
    </source>
</evidence>